<dbReference type="SMART" id="SM00495">
    <property type="entry name" value="ChtBD3"/>
    <property type="match status" value="2"/>
</dbReference>
<keyword evidence="5" id="KW-1015">Disulfide bond</keyword>
<evidence type="ECO:0000256" key="2">
    <source>
        <dbReference type="ARBA" id="ARBA00022525"/>
    </source>
</evidence>
<dbReference type="PANTHER" id="PTHR24264:SF65">
    <property type="entry name" value="SRCR DOMAIN-CONTAINING PROTEIN"/>
    <property type="match status" value="1"/>
</dbReference>
<evidence type="ECO:0000256" key="1">
    <source>
        <dbReference type="ARBA" id="ARBA00004613"/>
    </source>
</evidence>
<evidence type="ECO:0000313" key="10">
    <source>
        <dbReference type="EMBL" id="AMF99316.1"/>
    </source>
</evidence>
<dbReference type="Pfam" id="PF00089">
    <property type="entry name" value="Trypsin"/>
    <property type="match status" value="1"/>
</dbReference>
<reference evidence="10" key="1">
    <citation type="submission" date="2018-01" db="EMBL/GenBank/DDBJ databases">
        <title>FDA dAtabase for Regulatory Grade micrObial Sequences (FDA-ARGOS): Supporting development and validation of Infectious Disease Dx tests.</title>
        <authorList>
            <person name="Hoffmann M."/>
            <person name="Allard M."/>
            <person name="Evans P."/>
            <person name="Brown E."/>
            <person name="Tallon L."/>
            <person name="Sadzewicz L."/>
            <person name="Sengamalay N."/>
            <person name="Ott S."/>
            <person name="Godinez A."/>
            <person name="Nagaraj S."/>
            <person name="Vyas G."/>
            <person name="Aluvathingal J."/>
            <person name="Nadendla S."/>
            <person name="Geyer C."/>
            <person name="Sichtig H."/>
        </authorList>
    </citation>
    <scope>NUCLEOTIDE SEQUENCE</scope>
    <source>
        <strain evidence="10">FDAARGOS_107</strain>
    </source>
</reference>
<dbReference type="Pfam" id="PF02839">
    <property type="entry name" value="CBM_5_12"/>
    <property type="match status" value="1"/>
</dbReference>
<gene>
    <name evidence="10" type="ORF">AL538_17050</name>
</gene>
<comment type="subcellular location">
    <subcellularLocation>
        <location evidence="1">Secreted</location>
    </subcellularLocation>
</comment>
<keyword evidence="11" id="KW-1185">Reference proteome</keyword>
<dbReference type="InterPro" id="IPR050127">
    <property type="entry name" value="Serine_Proteases_S1"/>
</dbReference>
<feature type="signal peptide" evidence="8">
    <location>
        <begin position="1"/>
        <end position="19"/>
    </location>
</feature>
<evidence type="ECO:0000256" key="6">
    <source>
        <dbReference type="RuleBase" id="RU363034"/>
    </source>
</evidence>
<evidence type="ECO:0000256" key="8">
    <source>
        <dbReference type="SAM" id="SignalP"/>
    </source>
</evidence>
<evidence type="ECO:0000256" key="3">
    <source>
        <dbReference type="ARBA" id="ARBA00022670"/>
    </source>
</evidence>
<dbReference type="InterPro" id="IPR033116">
    <property type="entry name" value="TRYPSIN_SER"/>
</dbReference>
<keyword evidence="3 6" id="KW-0645">Protease</keyword>
<name>A0ABN4L4C1_VIBHA</name>
<feature type="region of interest" description="Disordered" evidence="7">
    <location>
        <begin position="439"/>
        <end position="466"/>
    </location>
</feature>
<evidence type="ECO:0000256" key="4">
    <source>
        <dbReference type="ARBA" id="ARBA00022801"/>
    </source>
</evidence>
<dbReference type="InterPro" id="IPR009003">
    <property type="entry name" value="Peptidase_S1_PA"/>
</dbReference>
<sequence>MNLSKTLLATALLPMLASAEQVTQTQNNEIQPDIVGGITANPNGWKFYTQIVSRNGNRSFCGASYIGDGYVLTAAHCVDGDAPNQIAVKIGGVIYNGTDGVRSNVSQIYVHPSYNRSTLSHDIALLKLSSKPQGVTKVDIASGSVSQYAGVGDWLTVAGLGRTSEGGSSPAALQEVDVPLVSDAMCRQAGGNYTTVGAVSFCAGVPQGGIDSCQGDSGGPIVVNNNGVVTQLGIVSWGIGCARPGKYGVYSDIAALRSFVDGVVGTTMPPTDNVSVGYTANQTLSSFKVGELKQHSFSIQNIGNVAFTVESVELQSSGVTKSAMITRDQCAQSTLSARSSCVVDVEFGASQAGDASVTLNFGIDKTSTSYQAVVIASAVSSTTPPSGSCENEWQVSAVYNTGETVSWAGQIWQAQWWTQGDNPSESGPWGVWQAVGASDCSGTTPPVEPPTKPTPPSSGDAYQAGTNYTAGDVVTNRGASYQCKPWPNTLWCGSTPSAYEPGIGYAWTDAWLKL</sequence>
<dbReference type="Gene3D" id="2.40.10.10">
    <property type="entry name" value="Trypsin-like serine proteases"/>
    <property type="match status" value="1"/>
</dbReference>
<feature type="compositionally biased region" description="Pro residues" evidence="7">
    <location>
        <begin position="446"/>
        <end position="456"/>
    </location>
</feature>
<dbReference type="SUPFAM" id="SSF51055">
    <property type="entry name" value="Carbohydrate binding domain"/>
    <property type="match status" value="1"/>
</dbReference>
<keyword evidence="8" id="KW-0732">Signal</keyword>
<dbReference type="InterPro" id="IPR036573">
    <property type="entry name" value="CBM_sf_5/12"/>
</dbReference>
<dbReference type="InterPro" id="IPR013783">
    <property type="entry name" value="Ig-like_fold"/>
</dbReference>
<dbReference type="InterPro" id="IPR018114">
    <property type="entry name" value="TRYPSIN_HIS"/>
</dbReference>
<dbReference type="Gene3D" id="2.60.40.10">
    <property type="entry name" value="Immunoglobulins"/>
    <property type="match status" value="1"/>
</dbReference>
<dbReference type="InterPro" id="IPR003610">
    <property type="entry name" value="CBM5/12"/>
</dbReference>
<dbReference type="SMART" id="SM00020">
    <property type="entry name" value="Tryp_SPc"/>
    <property type="match status" value="1"/>
</dbReference>
<dbReference type="InterPro" id="IPR001314">
    <property type="entry name" value="Peptidase_S1A"/>
</dbReference>
<dbReference type="InterPro" id="IPR001254">
    <property type="entry name" value="Trypsin_dom"/>
</dbReference>
<proteinExistence type="predicted"/>
<organism evidence="10 11">
    <name type="scientific">Vibrio harveyi</name>
    <name type="common">Beneckea harveyi</name>
    <dbReference type="NCBI Taxonomy" id="669"/>
    <lineage>
        <taxon>Bacteria</taxon>
        <taxon>Pseudomonadati</taxon>
        <taxon>Pseudomonadota</taxon>
        <taxon>Gammaproteobacteria</taxon>
        <taxon>Vibrionales</taxon>
        <taxon>Vibrionaceae</taxon>
        <taxon>Vibrio</taxon>
    </lineage>
</organism>
<keyword evidence="6" id="KW-0720">Serine protease</keyword>
<keyword evidence="2" id="KW-0964">Secreted</keyword>
<dbReference type="CDD" id="cd12215">
    <property type="entry name" value="ChiC_BD"/>
    <property type="match status" value="1"/>
</dbReference>
<dbReference type="Proteomes" id="UP000067422">
    <property type="component" value="Chromosome 1"/>
</dbReference>
<dbReference type="PRINTS" id="PR00722">
    <property type="entry name" value="CHYMOTRYPSIN"/>
</dbReference>
<feature type="domain" description="Peptidase S1" evidence="9">
    <location>
        <begin position="34"/>
        <end position="265"/>
    </location>
</feature>
<dbReference type="PROSITE" id="PS50240">
    <property type="entry name" value="TRYPSIN_DOM"/>
    <property type="match status" value="1"/>
</dbReference>
<evidence type="ECO:0000313" key="11">
    <source>
        <dbReference type="Proteomes" id="UP000067422"/>
    </source>
</evidence>
<keyword evidence="4 6" id="KW-0378">Hydrolase</keyword>
<dbReference type="PANTHER" id="PTHR24264">
    <property type="entry name" value="TRYPSIN-RELATED"/>
    <property type="match status" value="1"/>
</dbReference>
<dbReference type="Gene3D" id="2.10.10.20">
    <property type="entry name" value="Carbohydrate-binding module superfamily 5/12"/>
    <property type="match status" value="1"/>
</dbReference>
<dbReference type="RefSeq" id="WP_050921739.1">
    <property type="nucleotide sequence ID" value="NZ_CAWMMX010000272.1"/>
</dbReference>
<accession>A0ABN4L4C1</accession>
<dbReference type="InterPro" id="IPR043504">
    <property type="entry name" value="Peptidase_S1_PA_chymotrypsin"/>
</dbReference>
<evidence type="ECO:0000259" key="9">
    <source>
        <dbReference type="PROSITE" id="PS50240"/>
    </source>
</evidence>
<protein>
    <submittedName>
        <fullName evidence="10">Trypsin</fullName>
    </submittedName>
</protein>
<dbReference type="SUPFAM" id="SSF50494">
    <property type="entry name" value="Trypsin-like serine proteases"/>
    <property type="match status" value="1"/>
</dbReference>
<evidence type="ECO:0000256" key="7">
    <source>
        <dbReference type="SAM" id="MobiDB-lite"/>
    </source>
</evidence>
<dbReference type="PROSITE" id="PS00135">
    <property type="entry name" value="TRYPSIN_SER"/>
    <property type="match status" value="1"/>
</dbReference>
<dbReference type="CDD" id="cd00190">
    <property type="entry name" value="Tryp_SPc"/>
    <property type="match status" value="1"/>
</dbReference>
<evidence type="ECO:0000256" key="5">
    <source>
        <dbReference type="ARBA" id="ARBA00023157"/>
    </source>
</evidence>
<dbReference type="PROSITE" id="PS00134">
    <property type="entry name" value="TRYPSIN_HIS"/>
    <property type="match status" value="1"/>
</dbReference>
<dbReference type="EMBL" id="CP014038">
    <property type="protein sequence ID" value="AMF99316.1"/>
    <property type="molecule type" value="Genomic_DNA"/>
</dbReference>
<feature type="chain" id="PRO_5045432933" evidence="8">
    <location>
        <begin position="20"/>
        <end position="514"/>
    </location>
</feature>